<evidence type="ECO:0000313" key="11">
    <source>
        <dbReference type="EMBL" id="CAB5071157.1"/>
    </source>
</evidence>
<evidence type="ECO:0000313" key="9">
    <source>
        <dbReference type="EMBL" id="CAB4987348.1"/>
    </source>
</evidence>
<dbReference type="PANTHER" id="PTHR30580">
    <property type="entry name" value="PRIMOSOMAL PROTEIN N"/>
    <property type="match status" value="1"/>
</dbReference>
<dbReference type="GO" id="GO:0005524">
    <property type="term" value="F:ATP binding"/>
    <property type="evidence" value="ECO:0007669"/>
    <property type="project" value="UniProtKB-KW"/>
</dbReference>
<dbReference type="InterPro" id="IPR027417">
    <property type="entry name" value="P-loop_NTPase"/>
</dbReference>
<dbReference type="GO" id="GO:0006310">
    <property type="term" value="P:DNA recombination"/>
    <property type="evidence" value="ECO:0007669"/>
    <property type="project" value="TreeGrafter"/>
</dbReference>
<protein>
    <submittedName>
        <fullName evidence="5">Unannotated protein</fullName>
    </submittedName>
</protein>
<name>A0A6J6GG26_9ZZZZ</name>
<dbReference type="GO" id="GO:0043138">
    <property type="term" value="F:3'-5' DNA helicase activity"/>
    <property type="evidence" value="ECO:0007669"/>
    <property type="project" value="TreeGrafter"/>
</dbReference>
<dbReference type="InterPro" id="IPR041222">
    <property type="entry name" value="PriA_3primeBD"/>
</dbReference>
<evidence type="ECO:0000313" key="7">
    <source>
        <dbReference type="EMBL" id="CAB4839729.1"/>
    </source>
</evidence>
<feature type="domain" description="Primosomal protein N' 3' DNA-binding" evidence="4">
    <location>
        <begin position="39"/>
        <end position="127"/>
    </location>
</feature>
<dbReference type="EMBL" id="CAFAZW010000002">
    <property type="protein sequence ID" value="CAB4839729.1"/>
    <property type="molecule type" value="Genomic_DNA"/>
</dbReference>
<dbReference type="GO" id="GO:0006270">
    <property type="term" value="P:DNA replication initiation"/>
    <property type="evidence" value="ECO:0007669"/>
    <property type="project" value="TreeGrafter"/>
</dbReference>
<evidence type="ECO:0000313" key="5">
    <source>
        <dbReference type="EMBL" id="CAB4595738.1"/>
    </source>
</evidence>
<evidence type="ECO:0000313" key="10">
    <source>
        <dbReference type="EMBL" id="CAB5014966.1"/>
    </source>
</evidence>
<gene>
    <name evidence="5" type="ORF">UFOPK1824_00345</name>
    <name evidence="6" type="ORF">UFOPK3027_00811</name>
    <name evidence="7" type="ORF">UFOPK3256_00182</name>
    <name evidence="8" type="ORF">UFOPK3827_00880</name>
    <name evidence="9" type="ORF">UFOPK3982_00864</name>
    <name evidence="10" type="ORF">UFOPK4120_00472</name>
    <name evidence="11" type="ORF">UFOPK4404_00487</name>
</gene>
<keyword evidence="3" id="KW-0238">DNA-binding</keyword>
<accession>A0A6J6GG26</accession>
<evidence type="ECO:0000256" key="1">
    <source>
        <dbReference type="ARBA" id="ARBA00022741"/>
    </source>
</evidence>
<dbReference type="GO" id="GO:0003677">
    <property type="term" value="F:DNA binding"/>
    <property type="evidence" value="ECO:0007669"/>
    <property type="project" value="UniProtKB-KW"/>
</dbReference>
<dbReference type="Gene3D" id="3.40.1440.60">
    <property type="entry name" value="PriA, 3(prime) DNA-binding domain"/>
    <property type="match status" value="1"/>
</dbReference>
<dbReference type="EMBL" id="CAFBPO010000004">
    <property type="protein sequence ID" value="CAB5014966.1"/>
    <property type="molecule type" value="Genomic_DNA"/>
</dbReference>
<dbReference type="EMBL" id="CAFBOO010000006">
    <property type="protein sequence ID" value="CAB4987348.1"/>
    <property type="molecule type" value="Genomic_DNA"/>
</dbReference>
<proteinExistence type="predicted"/>
<dbReference type="EMBL" id="CAFAAN010000006">
    <property type="protein sequence ID" value="CAB4803656.1"/>
    <property type="molecule type" value="Genomic_DNA"/>
</dbReference>
<keyword evidence="1" id="KW-0547">Nucleotide-binding</keyword>
<keyword evidence="2" id="KW-0067">ATP-binding</keyword>
<evidence type="ECO:0000256" key="3">
    <source>
        <dbReference type="ARBA" id="ARBA00023125"/>
    </source>
</evidence>
<evidence type="ECO:0000313" key="8">
    <source>
        <dbReference type="EMBL" id="CAB4955958.1"/>
    </source>
</evidence>
<dbReference type="InterPro" id="IPR042115">
    <property type="entry name" value="PriA_3primeBD_sf"/>
</dbReference>
<organism evidence="5">
    <name type="scientific">freshwater metagenome</name>
    <dbReference type="NCBI Taxonomy" id="449393"/>
    <lineage>
        <taxon>unclassified sequences</taxon>
        <taxon>metagenomes</taxon>
        <taxon>ecological metagenomes</taxon>
    </lineage>
</organism>
<dbReference type="GO" id="GO:0006302">
    <property type="term" value="P:double-strand break repair"/>
    <property type="evidence" value="ECO:0007669"/>
    <property type="project" value="TreeGrafter"/>
</dbReference>
<dbReference type="EMBL" id="CAFBNM010000007">
    <property type="protein sequence ID" value="CAB4955958.1"/>
    <property type="molecule type" value="Genomic_DNA"/>
</dbReference>
<dbReference type="EMBL" id="CAFBQY010000004">
    <property type="protein sequence ID" value="CAB5071157.1"/>
    <property type="molecule type" value="Genomic_DNA"/>
</dbReference>
<dbReference type="Gene3D" id="3.40.50.300">
    <property type="entry name" value="P-loop containing nucleotide triphosphate hydrolases"/>
    <property type="match status" value="1"/>
</dbReference>
<dbReference type="AlphaFoldDB" id="A0A6J6GG26"/>
<evidence type="ECO:0000313" key="6">
    <source>
        <dbReference type="EMBL" id="CAB4803656.1"/>
    </source>
</evidence>
<sequence length="626" mass="68330">MSTARPLRLKTEEVARQDNAIATVLPVARLWVDNSLSHLDGTYDYLVPQRLDTSVRAGVRVGVNFAGREVEGLVLARVDATSFAGLKMISSVLSPVVVAPPQLISLIKVASERWLAHPYDIVRSAIPPRVAGVDKKAPVIERVSAKKSGQSREISYIHIQPIESAIAKTAEFAKAKLNLGSVLLIVPEERELRRLSDLLGDAAIVLSASLSRTERYRNYLLAIGGSKKLVIGTRSAIFASPSDLRTLIVFREISESLYEPRTPGWNVRDLSLMRSANEGLDLYFAGYSPSSEIAKLIEEEKIKFVSKRSRLKVTNHPSVNGELLPGRIFTSIRTALKSGPVLFLVPRKGYASSLMCKKCRNIALCECGGKLSKSGGNETANCMHCGVKANLHKCKWCGADSMVLLGRGAERHAEEIGRAFPGFPVLYSNAQKPIESQDGQPALVISTTGMVPRVVNGYSAVILLEGDSFFSFADLRAQERARESFFEAASHVSAKGEIVTVIDSAHPITAALTQWNPATMAARELSDRKEVGLPPFTRAVLLETESKDATGIIAGIRKAVFDQRLPSSVLALGPSQSSGDLSRILLTCDISQSDIFLKFLHEFLRHRAITKKSKIFLRVDPYALSS</sequence>
<reference evidence="5" key="1">
    <citation type="submission" date="2020-05" db="EMBL/GenBank/DDBJ databases">
        <authorList>
            <person name="Chiriac C."/>
            <person name="Salcher M."/>
            <person name="Ghai R."/>
            <person name="Kavagutti S V."/>
        </authorList>
    </citation>
    <scope>NUCLEOTIDE SEQUENCE</scope>
</reference>
<dbReference type="Pfam" id="PF17764">
    <property type="entry name" value="PriA_3primeBD"/>
    <property type="match status" value="1"/>
</dbReference>
<dbReference type="EMBL" id="CAEZUM010000014">
    <property type="protein sequence ID" value="CAB4595738.1"/>
    <property type="molecule type" value="Genomic_DNA"/>
</dbReference>
<dbReference type="PANTHER" id="PTHR30580:SF0">
    <property type="entry name" value="PRIMOSOMAL PROTEIN N"/>
    <property type="match status" value="1"/>
</dbReference>
<evidence type="ECO:0000256" key="2">
    <source>
        <dbReference type="ARBA" id="ARBA00022840"/>
    </source>
</evidence>
<evidence type="ECO:0000259" key="4">
    <source>
        <dbReference type="Pfam" id="PF17764"/>
    </source>
</evidence>